<feature type="transmembrane region" description="Helical" evidence="13">
    <location>
        <begin position="500"/>
        <end position="522"/>
    </location>
</feature>
<organism evidence="16 17">
    <name type="scientific">Porphyromonas canoris</name>
    <dbReference type="NCBI Taxonomy" id="36875"/>
    <lineage>
        <taxon>Bacteria</taxon>
        <taxon>Pseudomonadati</taxon>
        <taxon>Bacteroidota</taxon>
        <taxon>Bacteroidia</taxon>
        <taxon>Bacteroidales</taxon>
        <taxon>Porphyromonadaceae</taxon>
        <taxon>Porphyromonas</taxon>
    </lineage>
</organism>
<dbReference type="Pfam" id="PF14849">
    <property type="entry name" value="YidC_periplas"/>
    <property type="match status" value="1"/>
</dbReference>
<dbReference type="PANTHER" id="PTHR12428:SF65">
    <property type="entry name" value="CYTOCHROME C OXIDASE ASSEMBLY PROTEIN COX18, MITOCHONDRIAL"/>
    <property type="match status" value="1"/>
</dbReference>
<evidence type="ECO:0000256" key="1">
    <source>
        <dbReference type="ARBA" id="ARBA00004429"/>
    </source>
</evidence>
<evidence type="ECO:0000313" key="17">
    <source>
        <dbReference type="Proteomes" id="UP000030101"/>
    </source>
</evidence>
<keyword evidence="4 13" id="KW-0813">Transport</keyword>
<dbReference type="NCBIfam" id="TIGR03593">
    <property type="entry name" value="yidC_nterm"/>
    <property type="match status" value="1"/>
</dbReference>
<dbReference type="EMBL" id="JQZV01000004">
    <property type="protein sequence ID" value="KGN93151.1"/>
    <property type="molecule type" value="Genomic_DNA"/>
</dbReference>
<dbReference type="NCBIfam" id="TIGR03592">
    <property type="entry name" value="yidC_oxa1_cterm"/>
    <property type="match status" value="1"/>
</dbReference>
<dbReference type="PANTHER" id="PTHR12428">
    <property type="entry name" value="OXA1"/>
    <property type="match status" value="1"/>
</dbReference>
<comment type="subcellular location">
    <subcellularLocation>
        <location evidence="1">Cell inner membrane</location>
        <topology evidence="1">Multi-pass membrane protein</topology>
    </subcellularLocation>
    <subcellularLocation>
        <location evidence="13">Cell membrane</location>
        <topology evidence="13">Multi-pass membrane protein</topology>
    </subcellularLocation>
</comment>
<dbReference type="InterPro" id="IPR001708">
    <property type="entry name" value="YidC/ALB3/OXA1/COX18"/>
</dbReference>
<reference evidence="16 17" key="1">
    <citation type="submission" date="2014-08" db="EMBL/GenBank/DDBJ databases">
        <title>Porphyromonas canoris strain:OH2762 Genome sequencing.</title>
        <authorList>
            <person name="Wallis C."/>
            <person name="Deusch O."/>
            <person name="O'Flynn C."/>
            <person name="Davis I."/>
            <person name="Jospin G."/>
            <person name="Darling A.E."/>
            <person name="Coil D.A."/>
            <person name="Alexiev A."/>
            <person name="Horsfall A."/>
            <person name="Kirkwood N."/>
            <person name="Harris S."/>
            <person name="Eisen J.A."/>
        </authorList>
    </citation>
    <scope>NUCLEOTIDE SEQUENCE [LARGE SCALE GENOMIC DNA]</scope>
    <source>
        <strain evidence="17">COT-108 OH2762</strain>
    </source>
</reference>
<evidence type="ECO:0000313" key="16">
    <source>
        <dbReference type="EMBL" id="KGN93151.1"/>
    </source>
</evidence>
<feature type="transmembrane region" description="Helical" evidence="13">
    <location>
        <begin position="375"/>
        <end position="396"/>
    </location>
</feature>
<evidence type="ECO:0000256" key="8">
    <source>
        <dbReference type="ARBA" id="ARBA00022989"/>
    </source>
</evidence>
<evidence type="ECO:0000256" key="3">
    <source>
        <dbReference type="ARBA" id="ARBA00015325"/>
    </source>
</evidence>
<protein>
    <recommendedName>
        <fullName evidence="3 13">Membrane protein insertase YidC</fullName>
    </recommendedName>
    <alternativeName>
        <fullName evidence="12 13">Foldase YidC</fullName>
    </alternativeName>
    <alternativeName>
        <fullName evidence="11 13">Membrane integrase YidC</fullName>
    </alternativeName>
    <alternativeName>
        <fullName evidence="13">Membrane protein YidC</fullName>
    </alternativeName>
</protein>
<feature type="transmembrane region" description="Helical" evidence="13">
    <location>
        <begin position="559"/>
        <end position="579"/>
    </location>
</feature>
<evidence type="ECO:0000256" key="9">
    <source>
        <dbReference type="ARBA" id="ARBA00023136"/>
    </source>
</evidence>
<feature type="domain" description="Membrane insertase YidC/Oxa/ALB C-terminal" evidence="14">
    <location>
        <begin position="376"/>
        <end position="575"/>
    </location>
</feature>
<feature type="transmembrane region" description="Helical" evidence="13">
    <location>
        <begin position="435"/>
        <end position="464"/>
    </location>
</feature>
<keyword evidence="8 13" id="KW-1133">Transmembrane helix</keyword>
<evidence type="ECO:0000256" key="10">
    <source>
        <dbReference type="ARBA" id="ARBA00023186"/>
    </source>
</evidence>
<comment type="function">
    <text evidence="13">Required for the insertion and/or proper folding and/or complex formation of integral membrane proteins into the membrane. Involved in integration of membrane proteins that insert both dependently and independently of the Sec translocase complex, as well as at least some lipoproteins. Aids folding of multispanning membrane proteins.</text>
</comment>
<accession>A0ABR4XMR6</accession>
<dbReference type="HAMAP" id="MF_01810">
    <property type="entry name" value="YidC_type1"/>
    <property type="match status" value="1"/>
</dbReference>
<dbReference type="InterPro" id="IPR028055">
    <property type="entry name" value="YidC/Oxa/ALB_C"/>
</dbReference>
<comment type="subunit">
    <text evidence="13">Interacts with the Sec translocase complex via SecD. Specifically interacts with transmembrane segments of nascent integral membrane proteins during membrane integration.</text>
</comment>
<name>A0ABR4XMR6_9PORP</name>
<evidence type="ECO:0000259" key="15">
    <source>
        <dbReference type="Pfam" id="PF14849"/>
    </source>
</evidence>
<feature type="transmembrane region" description="Helical" evidence="13">
    <location>
        <begin position="534"/>
        <end position="553"/>
    </location>
</feature>
<feature type="transmembrane region" description="Helical" evidence="13">
    <location>
        <begin position="6"/>
        <end position="23"/>
    </location>
</feature>
<keyword evidence="17" id="KW-1185">Reference proteome</keyword>
<keyword evidence="5 13" id="KW-1003">Cell membrane</keyword>
<keyword evidence="6 13" id="KW-0812">Transmembrane</keyword>
<evidence type="ECO:0000256" key="5">
    <source>
        <dbReference type="ARBA" id="ARBA00022475"/>
    </source>
</evidence>
<keyword evidence="9 13" id="KW-0472">Membrane</keyword>
<dbReference type="InterPro" id="IPR019998">
    <property type="entry name" value="Membr_insert_YidC"/>
</dbReference>
<comment type="caution">
    <text evidence="16">The sequence shown here is derived from an EMBL/GenBank/DDBJ whole genome shotgun (WGS) entry which is preliminary data.</text>
</comment>
<dbReference type="CDD" id="cd20070">
    <property type="entry name" value="5TM_YidC_Alb3"/>
    <property type="match status" value="1"/>
</dbReference>
<evidence type="ECO:0000259" key="14">
    <source>
        <dbReference type="Pfam" id="PF02096"/>
    </source>
</evidence>
<dbReference type="CDD" id="cd19961">
    <property type="entry name" value="EcYidC-like_peri"/>
    <property type="match status" value="1"/>
</dbReference>
<evidence type="ECO:0000256" key="6">
    <source>
        <dbReference type="ARBA" id="ARBA00022692"/>
    </source>
</evidence>
<dbReference type="PRINTS" id="PR00701">
    <property type="entry name" value="60KDINNERMP"/>
</dbReference>
<dbReference type="NCBIfam" id="NF002356">
    <property type="entry name" value="PRK01318.2-3"/>
    <property type="match status" value="1"/>
</dbReference>
<dbReference type="InterPro" id="IPR028053">
    <property type="entry name" value="Membr_insert_YidC_N"/>
</dbReference>
<keyword evidence="7 13" id="KW-0653">Protein transport</keyword>
<comment type="similarity">
    <text evidence="2 13">Belongs to the OXA1/ALB3/YidC family. Type 1 subfamily.</text>
</comment>
<keyword evidence="10 13" id="KW-0143">Chaperone</keyword>
<evidence type="ECO:0000256" key="7">
    <source>
        <dbReference type="ARBA" id="ARBA00022927"/>
    </source>
</evidence>
<evidence type="ECO:0000256" key="2">
    <source>
        <dbReference type="ARBA" id="ARBA00010527"/>
    </source>
</evidence>
<evidence type="ECO:0000256" key="11">
    <source>
        <dbReference type="ARBA" id="ARBA00033245"/>
    </source>
</evidence>
<dbReference type="InterPro" id="IPR047196">
    <property type="entry name" value="YidC_ALB_C"/>
</dbReference>
<dbReference type="Pfam" id="PF02096">
    <property type="entry name" value="60KD_IMP"/>
    <property type="match status" value="1"/>
</dbReference>
<proteinExistence type="inferred from homology"/>
<dbReference type="InterPro" id="IPR038221">
    <property type="entry name" value="YidC_periplasmic_sf"/>
</dbReference>
<dbReference type="Gene3D" id="2.70.98.90">
    <property type="match status" value="1"/>
</dbReference>
<dbReference type="RefSeq" id="WP_036789155.1">
    <property type="nucleotide sequence ID" value="NZ_JQZV01000004.1"/>
</dbReference>
<feature type="domain" description="Membrane insertase YidC N-terminal" evidence="15">
    <location>
        <begin position="98"/>
        <end position="362"/>
    </location>
</feature>
<gene>
    <name evidence="13" type="primary">yidC</name>
    <name evidence="16" type="ORF">HQ43_02355</name>
</gene>
<evidence type="ECO:0000256" key="13">
    <source>
        <dbReference type="HAMAP-Rule" id="MF_01810"/>
    </source>
</evidence>
<evidence type="ECO:0000256" key="12">
    <source>
        <dbReference type="ARBA" id="ARBA00033342"/>
    </source>
</evidence>
<dbReference type="Proteomes" id="UP000030101">
    <property type="component" value="Unassembled WGS sequence"/>
</dbReference>
<evidence type="ECO:0000256" key="4">
    <source>
        <dbReference type="ARBA" id="ARBA00022448"/>
    </source>
</evidence>
<sequence length="622" mass="70729">MDKKTLIGFILIGIAFIAFIYVGRPSEAEIEAYNRAQDSIAALSEKKHTEDSLAHSQQSLVSLPDSLSSTQKDSILSLLASNKYGEFAAASQGSAEELKLENDSISISLTNKGAQITNALLKKYNKYDGNPIELIKAEDASFNYTLVTASNRIIETKDLYFKGSQIAPNKVSFSLEATSGIGMEIIYTLQNKYLLDIDIKYNNLSSVLASNTPYLDASWTLLVYQNEKSGKNEQRYSGLAYKKSGEDTEKLNTGKDVTEEINGKVQWIAFRDMFFSTLLYSPTHIEQVSLKSQILGESNMLKKLTANFTIPVSDKGQKLSLFIGPHNYDLLKEVDKAWGNDNEITQIIDMGDWFRFINIWLIIPIFNFLETITGNYGIIILLLTLIIKLLLSPFTLKSYMSQAKMRVLRPQVEEINAKYPGDDNMMKRQQATMNLYKSAGASTMGGCLPMLLQMPFLVAMYQYFPTSINLRGESFLWAKDLSTYDDIISWSTHIPLISDFIGNHISLFCLLMTIVQIVYMKISQQSTGQTTMPGMKMLPYLMSIMFFFFLNQSAAGLSYYYLMSMLITILQTYLFRLFVNEKKLLAKMEENKKKPIKKSKWMQRMEELQKQQMELQKQKARK</sequence>